<evidence type="ECO:0000313" key="2">
    <source>
        <dbReference type="Proteomes" id="UP001049176"/>
    </source>
</evidence>
<dbReference type="AlphaFoldDB" id="A0A9P8ADY0"/>
<dbReference type="GeneID" id="66069314"/>
<dbReference type="Proteomes" id="UP001049176">
    <property type="component" value="Chromosome 1"/>
</dbReference>
<evidence type="ECO:0000313" key="1">
    <source>
        <dbReference type="EMBL" id="KAG7098276.1"/>
    </source>
</evidence>
<dbReference type="EMBL" id="CM032181">
    <property type="protein sequence ID" value="KAG7098276.1"/>
    <property type="molecule type" value="Genomic_DNA"/>
</dbReference>
<reference evidence="1" key="1">
    <citation type="journal article" date="2021" name="Genome Biol. Evol.">
        <title>The assembled and annotated genome of the fairy-ring fungus Marasmius oreades.</title>
        <authorList>
            <person name="Hiltunen M."/>
            <person name="Ament-Velasquez S.L."/>
            <person name="Johannesson H."/>
        </authorList>
    </citation>
    <scope>NUCLEOTIDE SEQUENCE</scope>
    <source>
        <strain evidence="1">03SP1</strain>
    </source>
</reference>
<keyword evidence="2" id="KW-1185">Reference proteome</keyword>
<gene>
    <name evidence="1" type="ORF">E1B28_000238</name>
</gene>
<dbReference type="KEGG" id="more:E1B28_000238"/>
<sequence length="66" mass="7404">MILSIVIEVLFPRGTHQLEQGTRRPIPASPFLILAVPISHDFCVFPNDEVVHLLELAEIAEISRTL</sequence>
<proteinExistence type="predicted"/>
<name>A0A9P8ADY0_9AGAR</name>
<comment type="caution">
    <text evidence="1">The sequence shown here is derived from an EMBL/GenBank/DDBJ whole genome shotgun (WGS) entry which is preliminary data.</text>
</comment>
<accession>A0A9P8ADY0</accession>
<dbReference type="RefSeq" id="XP_043014746.1">
    <property type="nucleotide sequence ID" value="XM_043146046.1"/>
</dbReference>
<protein>
    <submittedName>
        <fullName evidence="1">Uncharacterized protein</fullName>
    </submittedName>
</protein>
<organism evidence="1 2">
    <name type="scientific">Marasmius oreades</name>
    <name type="common">fairy-ring Marasmius</name>
    <dbReference type="NCBI Taxonomy" id="181124"/>
    <lineage>
        <taxon>Eukaryota</taxon>
        <taxon>Fungi</taxon>
        <taxon>Dikarya</taxon>
        <taxon>Basidiomycota</taxon>
        <taxon>Agaricomycotina</taxon>
        <taxon>Agaricomycetes</taxon>
        <taxon>Agaricomycetidae</taxon>
        <taxon>Agaricales</taxon>
        <taxon>Marasmiineae</taxon>
        <taxon>Marasmiaceae</taxon>
        <taxon>Marasmius</taxon>
    </lineage>
</organism>